<dbReference type="InterPro" id="IPR052336">
    <property type="entry name" value="MlaD_Phospholipid_Transporter"/>
</dbReference>
<keyword evidence="1" id="KW-0472">Membrane</keyword>
<evidence type="ECO:0000259" key="3">
    <source>
        <dbReference type="Pfam" id="PF11887"/>
    </source>
</evidence>
<keyword evidence="5" id="KW-1185">Reference proteome</keyword>
<keyword evidence="1" id="KW-1133">Transmembrane helix</keyword>
<dbReference type="OrthoDB" id="3460188at2"/>
<dbReference type="NCBIfam" id="TIGR00996">
    <property type="entry name" value="Mtu_fam_mce"/>
    <property type="match status" value="1"/>
</dbReference>
<dbReference type="Proteomes" id="UP000199501">
    <property type="component" value="Unassembled WGS sequence"/>
</dbReference>
<reference evidence="5" key="1">
    <citation type="submission" date="2016-10" db="EMBL/GenBank/DDBJ databases">
        <authorList>
            <person name="Varghese N."/>
            <person name="Submissions S."/>
        </authorList>
    </citation>
    <scope>NUCLEOTIDE SEQUENCE [LARGE SCALE GENOMIC DNA]</scope>
    <source>
        <strain evidence="5">IBRC-M 10403</strain>
    </source>
</reference>
<dbReference type="InterPro" id="IPR003399">
    <property type="entry name" value="Mce/MlaD"/>
</dbReference>
<dbReference type="PANTHER" id="PTHR33371:SF19">
    <property type="entry name" value="MCE-FAMILY PROTEIN MCE4A"/>
    <property type="match status" value="1"/>
</dbReference>
<protein>
    <submittedName>
        <fullName evidence="4">Phospholipid/cholesterol/gamma-HCH transport system substrate-binding protein</fullName>
    </submittedName>
</protein>
<accession>A0A1G6YS16</accession>
<keyword evidence="1" id="KW-0812">Transmembrane</keyword>
<feature type="domain" description="Mammalian cell entry C-terminal" evidence="3">
    <location>
        <begin position="120"/>
        <end position="340"/>
    </location>
</feature>
<evidence type="ECO:0000313" key="4">
    <source>
        <dbReference type="EMBL" id="SDD93072.1"/>
    </source>
</evidence>
<feature type="domain" description="Mce/MlaD" evidence="2">
    <location>
        <begin position="37"/>
        <end position="113"/>
    </location>
</feature>
<gene>
    <name evidence="4" type="ORF">SAMN05216174_12315</name>
</gene>
<dbReference type="Pfam" id="PF11887">
    <property type="entry name" value="Mce4_CUP1"/>
    <property type="match status" value="1"/>
</dbReference>
<dbReference type="STRING" id="1271860.SAMN05216174_12315"/>
<dbReference type="RefSeq" id="WP_091457349.1">
    <property type="nucleotide sequence ID" value="NZ_FMZZ01000023.1"/>
</dbReference>
<dbReference type="Pfam" id="PF02470">
    <property type="entry name" value="MlaD"/>
    <property type="match status" value="1"/>
</dbReference>
<dbReference type="PANTHER" id="PTHR33371">
    <property type="entry name" value="INTERMEMBRANE PHOSPHOLIPID TRANSPORT SYSTEM BINDING PROTEIN MLAD-RELATED"/>
    <property type="match status" value="1"/>
</dbReference>
<dbReference type="GO" id="GO:0051701">
    <property type="term" value="P:biological process involved in interaction with host"/>
    <property type="evidence" value="ECO:0007669"/>
    <property type="project" value="TreeGrafter"/>
</dbReference>
<evidence type="ECO:0000259" key="2">
    <source>
        <dbReference type="Pfam" id="PF02470"/>
    </source>
</evidence>
<feature type="transmembrane region" description="Helical" evidence="1">
    <location>
        <begin position="12"/>
        <end position="30"/>
    </location>
</feature>
<evidence type="ECO:0000256" key="1">
    <source>
        <dbReference type="SAM" id="Phobius"/>
    </source>
</evidence>
<dbReference type="EMBL" id="FMZZ01000023">
    <property type="protein sequence ID" value="SDD93072.1"/>
    <property type="molecule type" value="Genomic_DNA"/>
</dbReference>
<organism evidence="4 5">
    <name type="scientific">Actinokineospora iranica</name>
    <dbReference type="NCBI Taxonomy" id="1271860"/>
    <lineage>
        <taxon>Bacteria</taxon>
        <taxon>Bacillati</taxon>
        <taxon>Actinomycetota</taxon>
        <taxon>Actinomycetes</taxon>
        <taxon>Pseudonocardiales</taxon>
        <taxon>Pseudonocardiaceae</taxon>
        <taxon>Actinokineospora</taxon>
    </lineage>
</organism>
<proteinExistence type="predicted"/>
<evidence type="ECO:0000313" key="5">
    <source>
        <dbReference type="Proteomes" id="UP000199501"/>
    </source>
</evidence>
<dbReference type="InterPro" id="IPR005693">
    <property type="entry name" value="Mce"/>
</dbReference>
<name>A0A1G6YS16_9PSEU</name>
<dbReference type="InterPro" id="IPR024516">
    <property type="entry name" value="Mce_C"/>
</dbReference>
<dbReference type="GO" id="GO:0005576">
    <property type="term" value="C:extracellular region"/>
    <property type="evidence" value="ECO:0007669"/>
    <property type="project" value="TreeGrafter"/>
</dbReference>
<sequence>MNATRLRNRALGLVFIVILGALGWLSIAIYQKAFVTTTPVTLHTDRVGNQLKANADVKIRGVMVGTVKQVRTTGDGVAVDLAIDPDKLPLLPSNVSARLLPKTLFGQRYVSLIVPERPSRPLAAGDVIQQDTTMRAIEVEKALNDLLPVLQAVQPQKLSSSLGAIAQALEGRGKPLGETLATMNQYLDQLNPQMPQIQTDISRMADTVEVYEAAGPDIVEALDGLTVTAKTFAEQKNQVAELFKSLTSTTNDVDKFLRANHNTLISLADASRPTLEKLARYSPEFPCLTDAVIRLKPLIDKMAGVGTNEPGLHVKLTVKESRGAYVPGRDRPVFNAGGGPRCPGGGGGVAPASYQPDLGSDGLGVANSPEENQFIAELLAPVEGVSPSEMPQWSSLLVGPLLRGTEVTLS</sequence>
<dbReference type="AlphaFoldDB" id="A0A1G6YS16"/>